<sequence length="250" mass="29096">MEQAQNIVYLTGDTHGRFDRVIDFCLLKGVTQENTFIILGDAGLNYFGDGRDTLNKQVLSELPITFFCIHGNHEMRPGPELGYELRHYHRGQVWVQPAYPNIMFAVDGEIYDFCGHACLVIGGTYSVDKYYRLARGWHWWADEQPSQEIMAKVECVLSERDWRVDIVLSHTCPLRYEPVEAFLPSIDQSTVDKSTEQWLGEIERRLHYEQWYCGHYHIEKQIDKLRFLFNDYALLPPISSVAEADARVSR</sequence>
<dbReference type="AlphaFoldDB" id="A0A8J6JLC6"/>
<protein>
    <submittedName>
        <fullName evidence="2">Metallophosphoesterase</fullName>
    </submittedName>
</protein>
<dbReference type="InterPro" id="IPR004843">
    <property type="entry name" value="Calcineurin-like_PHP"/>
</dbReference>
<reference evidence="2" key="1">
    <citation type="submission" date="2020-08" db="EMBL/GenBank/DDBJ databases">
        <title>Genome public.</title>
        <authorList>
            <person name="Liu C."/>
            <person name="Sun Q."/>
        </authorList>
    </citation>
    <scope>NUCLEOTIDE SEQUENCE</scope>
    <source>
        <strain evidence="2">NSJ-52</strain>
    </source>
</reference>
<keyword evidence="3" id="KW-1185">Reference proteome</keyword>
<dbReference type="GO" id="GO:0016787">
    <property type="term" value="F:hydrolase activity"/>
    <property type="evidence" value="ECO:0007669"/>
    <property type="project" value="InterPro"/>
</dbReference>
<dbReference type="EMBL" id="JACOPQ010000003">
    <property type="protein sequence ID" value="MBC5736335.1"/>
    <property type="molecule type" value="Genomic_DNA"/>
</dbReference>
<dbReference type="Gene3D" id="3.60.21.10">
    <property type="match status" value="1"/>
</dbReference>
<feature type="domain" description="Calcineurin-like phosphoesterase" evidence="1">
    <location>
        <begin position="8"/>
        <end position="218"/>
    </location>
</feature>
<dbReference type="InterPro" id="IPR029052">
    <property type="entry name" value="Metallo-depent_PP-like"/>
</dbReference>
<dbReference type="Pfam" id="PF00149">
    <property type="entry name" value="Metallophos"/>
    <property type="match status" value="1"/>
</dbReference>
<gene>
    <name evidence="2" type="ORF">H8S62_04845</name>
</gene>
<dbReference type="RefSeq" id="WP_186918664.1">
    <property type="nucleotide sequence ID" value="NZ_JACOPQ010000003.1"/>
</dbReference>
<comment type="caution">
    <text evidence="2">The sequence shown here is derived from an EMBL/GenBank/DDBJ whole genome shotgun (WGS) entry which is preliminary data.</text>
</comment>
<dbReference type="SUPFAM" id="SSF56300">
    <property type="entry name" value="Metallo-dependent phosphatases"/>
    <property type="match status" value="1"/>
</dbReference>
<evidence type="ECO:0000313" key="2">
    <source>
        <dbReference type="EMBL" id="MBC5736335.1"/>
    </source>
</evidence>
<evidence type="ECO:0000313" key="3">
    <source>
        <dbReference type="Proteomes" id="UP000607645"/>
    </source>
</evidence>
<accession>A0A8J6JLC6</accession>
<organism evidence="2 3">
    <name type="scientific">Lawsonibacter faecis</name>
    <dbReference type="NCBI Taxonomy" id="2763052"/>
    <lineage>
        <taxon>Bacteria</taxon>
        <taxon>Bacillati</taxon>
        <taxon>Bacillota</taxon>
        <taxon>Clostridia</taxon>
        <taxon>Eubacteriales</taxon>
        <taxon>Oscillospiraceae</taxon>
        <taxon>Lawsonibacter</taxon>
    </lineage>
</organism>
<dbReference type="Proteomes" id="UP000607645">
    <property type="component" value="Unassembled WGS sequence"/>
</dbReference>
<evidence type="ECO:0000259" key="1">
    <source>
        <dbReference type="Pfam" id="PF00149"/>
    </source>
</evidence>
<name>A0A8J6JLC6_9FIRM</name>
<proteinExistence type="predicted"/>